<sequence>MCSLPYPLSPLSESPVTFTKFDQKLHPVEEFSTHPSSPARFQDAKTKESEGSMSEITWLRGSCGGQSSNSNRHRYEGEVDPFHIYLQTIPRSMLMRRNAEWKRRKPITRNIGELQEVGTPHHIF</sequence>
<evidence type="ECO:0000313" key="2">
    <source>
        <dbReference type="EMBL" id="OWM67310.1"/>
    </source>
</evidence>
<reference evidence="3" key="1">
    <citation type="journal article" date="2017" name="Plant J.">
        <title>The pomegranate (Punica granatum L.) genome and the genomics of punicalagin biosynthesis.</title>
        <authorList>
            <person name="Qin G."/>
            <person name="Xu C."/>
            <person name="Ming R."/>
            <person name="Tang H."/>
            <person name="Guyot R."/>
            <person name="Kramer E.M."/>
            <person name="Hu Y."/>
            <person name="Yi X."/>
            <person name="Qi Y."/>
            <person name="Xu X."/>
            <person name="Gao Z."/>
            <person name="Pan H."/>
            <person name="Jian J."/>
            <person name="Tian Y."/>
            <person name="Yue Z."/>
            <person name="Xu Y."/>
        </authorList>
    </citation>
    <scope>NUCLEOTIDE SEQUENCE [LARGE SCALE GENOMIC DNA]</scope>
    <source>
        <strain evidence="3">cv. Dabenzi</strain>
    </source>
</reference>
<accession>A0A218W4T1</accession>
<dbReference type="EMBL" id="MTKT01005400">
    <property type="protein sequence ID" value="OWM67310.1"/>
    <property type="molecule type" value="Genomic_DNA"/>
</dbReference>
<dbReference type="Proteomes" id="UP000197138">
    <property type="component" value="Unassembled WGS sequence"/>
</dbReference>
<proteinExistence type="predicted"/>
<feature type="region of interest" description="Disordered" evidence="1">
    <location>
        <begin position="30"/>
        <end position="53"/>
    </location>
</feature>
<dbReference type="AlphaFoldDB" id="A0A218W4T1"/>
<evidence type="ECO:0000313" key="3">
    <source>
        <dbReference type="Proteomes" id="UP000197138"/>
    </source>
</evidence>
<protein>
    <submittedName>
        <fullName evidence="2">Uncharacterized protein</fullName>
    </submittedName>
</protein>
<gene>
    <name evidence="2" type="ORF">CDL15_Pgr000762</name>
</gene>
<evidence type="ECO:0000256" key="1">
    <source>
        <dbReference type="SAM" id="MobiDB-lite"/>
    </source>
</evidence>
<comment type="caution">
    <text evidence="2">The sequence shown here is derived from an EMBL/GenBank/DDBJ whole genome shotgun (WGS) entry which is preliminary data.</text>
</comment>
<organism evidence="2 3">
    <name type="scientific">Punica granatum</name>
    <name type="common">Pomegranate</name>
    <dbReference type="NCBI Taxonomy" id="22663"/>
    <lineage>
        <taxon>Eukaryota</taxon>
        <taxon>Viridiplantae</taxon>
        <taxon>Streptophyta</taxon>
        <taxon>Embryophyta</taxon>
        <taxon>Tracheophyta</taxon>
        <taxon>Spermatophyta</taxon>
        <taxon>Magnoliopsida</taxon>
        <taxon>eudicotyledons</taxon>
        <taxon>Gunneridae</taxon>
        <taxon>Pentapetalae</taxon>
        <taxon>rosids</taxon>
        <taxon>malvids</taxon>
        <taxon>Myrtales</taxon>
        <taxon>Lythraceae</taxon>
        <taxon>Punica</taxon>
    </lineage>
</organism>
<name>A0A218W4T1_PUNGR</name>